<evidence type="ECO:0000313" key="1">
    <source>
        <dbReference type="EMBL" id="KAE8999325.1"/>
    </source>
</evidence>
<evidence type="ECO:0000313" key="2">
    <source>
        <dbReference type="Proteomes" id="UP000435112"/>
    </source>
</evidence>
<reference evidence="1 2" key="1">
    <citation type="submission" date="2018-09" db="EMBL/GenBank/DDBJ databases">
        <title>Genomic investigation of the strawberry pathogen Phytophthora fragariae indicates pathogenicity is determined by transcriptional variation in three key races.</title>
        <authorList>
            <person name="Adams T.M."/>
            <person name="Armitage A.D."/>
            <person name="Sobczyk M.K."/>
            <person name="Bates H.J."/>
            <person name="Dunwell J.M."/>
            <person name="Nellist C.F."/>
            <person name="Harrison R.J."/>
        </authorList>
    </citation>
    <scope>NUCLEOTIDE SEQUENCE [LARGE SCALE GENOMIC DNA]</scope>
    <source>
        <strain evidence="1 2">SCRP324</strain>
    </source>
</reference>
<protein>
    <submittedName>
        <fullName evidence="1">Uncharacterized protein</fullName>
    </submittedName>
</protein>
<dbReference type="OrthoDB" id="20582at2759"/>
<dbReference type="EMBL" id="QXFU01001586">
    <property type="protein sequence ID" value="KAE8999325.1"/>
    <property type="molecule type" value="Genomic_DNA"/>
</dbReference>
<organism evidence="1 2">
    <name type="scientific">Phytophthora rubi</name>
    <dbReference type="NCBI Taxonomy" id="129364"/>
    <lineage>
        <taxon>Eukaryota</taxon>
        <taxon>Sar</taxon>
        <taxon>Stramenopiles</taxon>
        <taxon>Oomycota</taxon>
        <taxon>Peronosporomycetes</taxon>
        <taxon>Peronosporales</taxon>
        <taxon>Peronosporaceae</taxon>
        <taxon>Phytophthora</taxon>
    </lineage>
</organism>
<accession>A0A6A3K3P6</accession>
<name>A0A6A3K3P6_9STRA</name>
<gene>
    <name evidence="1" type="ORF">PR002_g18489</name>
</gene>
<comment type="caution">
    <text evidence="1">The sequence shown here is derived from an EMBL/GenBank/DDBJ whole genome shotgun (WGS) entry which is preliminary data.</text>
</comment>
<sequence length="229" mass="25411">MKRATHFSSLGTVSTGNDHRLDNVTRESEKGFQVCAVENFKDTLFYSICRKCKDPGEVADNSGRSRRTPVEGEVAAQTVIDDRAKQRCWRVLQLLSAMKSGLRDMFLEADARRRRVQDLKDAVEAHHPQNLMREIRRCRGFSTNQIVKIEFADGDVPKVDTTATWASSRRSSTLGQTKAYQTASGEAGKQLTLAIVDAVGVKHASAFRESGFPAALGLRNTHPRRTAAC</sequence>
<dbReference type="AlphaFoldDB" id="A0A6A3K3P6"/>
<proteinExistence type="predicted"/>
<dbReference type="Proteomes" id="UP000435112">
    <property type="component" value="Unassembled WGS sequence"/>
</dbReference>